<accession>A0ABX7CIX3</accession>
<name>A0ABX7CIX3_SPHMU</name>
<dbReference type="PROSITE" id="PS51257">
    <property type="entry name" value="PROKAR_LIPOPROTEIN"/>
    <property type="match status" value="1"/>
</dbReference>
<sequence length="259" mass="29777">MMRLTALICMVVLIFTVSCNKTCKDHVLVKAITVNSDMFGAADYVVEILEDSSYRIIDYSVGLDSVTMELIDPKENSPLLAENTVTGKTRIHGNTFFFNPGFKQVDKALLKNGFMDLYIGDSFFRRLRLQKGNTYSIDYFDQQRFHDYAIFNAPKDSVFDNSYNLNQRDLIFIDSVLTSILKNKDGNSAFYKQLKVYSNSDSVLVDVNIFLKNNKSLKDFFRYYPIISFDSPTYEGTYGKLEINLSKRTFSELIMSVDF</sequence>
<evidence type="ECO:0000313" key="2">
    <source>
        <dbReference type="Proteomes" id="UP000595498"/>
    </source>
</evidence>
<reference evidence="1 2" key="1">
    <citation type="submission" date="2021-01" db="EMBL/GenBank/DDBJ databases">
        <title>FDA dAtabase for Regulatory Grade micrObial Sequences (FDA-ARGOS): Supporting development and validation of Infectious Disease Dx tests.</title>
        <authorList>
            <person name="Sproer C."/>
            <person name="Gronow S."/>
            <person name="Severitt S."/>
            <person name="Schroder I."/>
            <person name="Tallon L."/>
            <person name="Sadzewicz L."/>
            <person name="Zhao X."/>
            <person name="Boylan J."/>
            <person name="Ott S."/>
            <person name="Bowen H."/>
            <person name="Vavikolanu K."/>
            <person name="Mehta A."/>
            <person name="Aluvathingal J."/>
            <person name="Nadendla S."/>
            <person name="Lowell S."/>
            <person name="Myers T."/>
            <person name="Yan Y."/>
            <person name="Sichtig H."/>
        </authorList>
    </citation>
    <scope>NUCLEOTIDE SEQUENCE [LARGE SCALE GENOMIC DNA]</scope>
    <source>
        <strain evidence="1 2">FDAARGOS_1141</strain>
    </source>
</reference>
<dbReference type="Proteomes" id="UP000595498">
    <property type="component" value="Chromosome"/>
</dbReference>
<dbReference type="EMBL" id="CP068224">
    <property type="protein sequence ID" value="QQT52053.1"/>
    <property type="molecule type" value="Genomic_DNA"/>
</dbReference>
<protein>
    <submittedName>
        <fullName evidence="1">Uncharacterized protein</fullName>
    </submittedName>
</protein>
<proteinExistence type="predicted"/>
<gene>
    <name evidence="1" type="ORF">I6I98_17485</name>
</gene>
<keyword evidence="2" id="KW-1185">Reference proteome</keyword>
<organism evidence="1 2">
    <name type="scientific">Sphingobacterium multivorum</name>
    <dbReference type="NCBI Taxonomy" id="28454"/>
    <lineage>
        <taxon>Bacteria</taxon>
        <taxon>Pseudomonadati</taxon>
        <taxon>Bacteroidota</taxon>
        <taxon>Sphingobacteriia</taxon>
        <taxon>Sphingobacteriales</taxon>
        <taxon>Sphingobacteriaceae</taxon>
        <taxon>Sphingobacterium</taxon>
    </lineage>
</organism>
<evidence type="ECO:0000313" key="1">
    <source>
        <dbReference type="EMBL" id="QQT52053.1"/>
    </source>
</evidence>